<organism evidence="1 2">
    <name type="scientific">Araneus ventricosus</name>
    <name type="common">Orbweaver spider</name>
    <name type="synonym">Epeira ventricosa</name>
    <dbReference type="NCBI Taxonomy" id="182803"/>
    <lineage>
        <taxon>Eukaryota</taxon>
        <taxon>Metazoa</taxon>
        <taxon>Ecdysozoa</taxon>
        <taxon>Arthropoda</taxon>
        <taxon>Chelicerata</taxon>
        <taxon>Arachnida</taxon>
        <taxon>Araneae</taxon>
        <taxon>Araneomorphae</taxon>
        <taxon>Entelegynae</taxon>
        <taxon>Araneoidea</taxon>
        <taxon>Araneidae</taxon>
        <taxon>Araneus</taxon>
    </lineage>
</organism>
<reference evidence="1 2" key="1">
    <citation type="journal article" date="2019" name="Sci. Rep.">
        <title>Orb-weaving spider Araneus ventricosus genome elucidates the spidroin gene catalogue.</title>
        <authorList>
            <person name="Kono N."/>
            <person name="Nakamura H."/>
            <person name="Ohtoshi R."/>
            <person name="Moran D.A.P."/>
            <person name="Shinohara A."/>
            <person name="Yoshida Y."/>
            <person name="Fujiwara M."/>
            <person name="Mori M."/>
            <person name="Tomita M."/>
            <person name="Arakawa K."/>
        </authorList>
    </citation>
    <scope>NUCLEOTIDE SEQUENCE [LARGE SCALE GENOMIC DNA]</scope>
</reference>
<sequence length="143" mass="16428">MYKLSIYYLCKGYETTGSIENKRGRDRKPKTSTREDSVNVRFSQKKNDISSREIVKDLKFNASALTVCLIIKNSGSISCVQRKGQIHLKTKHGNDLGLCKRAYFECFTILGQCVLWSYKSKYDLFGSEKRKRVWGRPGEALKS</sequence>
<keyword evidence="2" id="KW-1185">Reference proteome</keyword>
<dbReference type="OrthoDB" id="4843387at2759"/>
<comment type="caution">
    <text evidence="1">The sequence shown here is derived from an EMBL/GenBank/DDBJ whole genome shotgun (WGS) entry which is preliminary data.</text>
</comment>
<dbReference type="Proteomes" id="UP000499080">
    <property type="component" value="Unassembled WGS sequence"/>
</dbReference>
<dbReference type="EMBL" id="BGPR01001719">
    <property type="protein sequence ID" value="GBM60335.1"/>
    <property type="molecule type" value="Genomic_DNA"/>
</dbReference>
<name>A0A4Y2H5Q2_ARAVE</name>
<protein>
    <submittedName>
        <fullName evidence="1">Uncharacterized protein</fullName>
    </submittedName>
</protein>
<gene>
    <name evidence="1" type="ORF">AVEN_108120_1</name>
</gene>
<evidence type="ECO:0000313" key="1">
    <source>
        <dbReference type="EMBL" id="GBM60335.1"/>
    </source>
</evidence>
<evidence type="ECO:0000313" key="2">
    <source>
        <dbReference type="Proteomes" id="UP000499080"/>
    </source>
</evidence>
<dbReference type="AlphaFoldDB" id="A0A4Y2H5Q2"/>
<proteinExistence type="predicted"/>
<accession>A0A4Y2H5Q2</accession>